<sequence length="67" mass="7725">VLVPRLWPRLAISTISPRLCSYKLQVLHLHANGQSGITSNYAYSLLRLLLNKITRPWHLDWHIVSPP</sequence>
<dbReference type="AlphaFoldDB" id="A0A165YXN5"/>
<reference evidence="1 3" key="1">
    <citation type="journal article" date="2016" name="Mol. Biol. Evol.">
        <title>Comparative Genomics of Early-Diverging Mushroom-Forming Fungi Provides Insights into the Origins of Lignocellulose Decay Capabilities.</title>
        <authorList>
            <person name="Nagy L.G."/>
            <person name="Riley R."/>
            <person name="Tritt A."/>
            <person name="Adam C."/>
            <person name="Daum C."/>
            <person name="Floudas D."/>
            <person name="Sun H."/>
            <person name="Yadav J.S."/>
            <person name="Pangilinan J."/>
            <person name="Larsson K.H."/>
            <person name="Matsuura K."/>
            <person name="Barry K."/>
            <person name="Labutti K."/>
            <person name="Kuo R."/>
            <person name="Ohm R.A."/>
            <person name="Bhattacharya S.S."/>
            <person name="Shirouzu T."/>
            <person name="Yoshinaga Y."/>
            <person name="Martin F.M."/>
            <person name="Grigoriev I.V."/>
            <person name="Hibbett D.S."/>
        </authorList>
    </citation>
    <scope>NUCLEOTIDE SEQUENCE [LARGE SCALE GENOMIC DNA]</scope>
    <source>
        <strain evidence="1 3">CBS 109695</strain>
    </source>
</reference>
<dbReference type="EMBL" id="KV417688">
    <property type="protein sequence ID" value="KZP10027.1"/>
    <property type="molecule type" value="Genomic_DNA"/>
</dbReference>
<organism evidence="1 3">
    <name type="scientific">Athelia psychrophila</name>
    <dbReference type="NCBI Taxonomy" id="1759441"/>
    <lineage>
        <taxon>Eukaryota</taxon>
        <taxon>Fungi</taxon>
        <taxon>Dikarya</taxon>
        <taxon>Basidiomycota</taxon>
        <taxon>Agaricomycotina</taxon>
        <taxon>Agaricomycetes</taxon>
        <taxon>Agaricomycetidae</taxon>
        <taxon>Atheliales</taxon>
        <taxon>Atheliaceae</taxon>
        <taxon>Athelia</taxon>
    </lineage>
</organism>
<proteinExistence type="predicted"/>
<feature type="non-terminal residue" evidence="1">
    <location>
        <position position="1"/>
    </location>
</feature>
<keyword evidence="3" id="KW-1185">Reference proteome</keyword>
<dbReference type="Proteomes" id="UP000076532">
    <property type="component" value="Unassembled WGS sequence"/>
</dbReference>
<evidence type="ECO:0000313" key="3">
    <source>
        <dbReference type="Proteomes" id="UP000076532"/>
    </source>
</evidence>
<accession>A0A165YXN5</accession>
<dbReference type="EMBL" id="KV417500">
    <property type="protein sequence ID" value="KZP29167.1"/>
    <property type="molecule type" value="Genomic_DNA"/>
</dbReference>
<evidence type="ECO:0000313" key="1">
    <source>
        <dbReference type="EMBL" id="KZP10027.1"/>
    </source>
</evidence>
<evidence type="ECO:0000313" key="2">
    <source>
        <dbReference type="EMBL" id="KZP29167.1"/>
    </source>
</evidence>
<gene>
    <name evidence="2" type="ORF">FIBSPDRAFT_852005</name>
    <name evidence="1" type="ORF">FIBSPDRAFT_873056</name>
</gene>
<name>A0A165YXN5_9AGAM</name>
<protein>
    <submittedName>
        <fullName evidence="1">Uncharacterized protein</fullName>
    </submittedName>
</protein>